<evidence type="ECO:0000313" key="2">
    <source>
        <dbReference type="EMBL" id="RNB58802.1"/>
    </source>
</evidence>
<dbReference type="InterPro" id="IPR012341">
    <property type="entry name" value="6hp_glycosidase-like_sf"/>
</dbReference>
<accession>A0A3M8B6B8</accession>
<dbReference type="Gene3D" id="1.50.10.10">
    <property type="match status" value="1"/>
</dbReference>
<dbReference type="AlphaFoldDB" id="A0A3M8B6B8"/>
<sequence>MYDARSDLLAHQRDYLLSCQLPGGAFRLGPGRDQINPYFTNLALIALVRLQEWEAVRSYMDWYVQHLNADGYINDFRLDRGQELDTGTADSEDSYHATFFSVVAEWTRSTGDCSWLEANQDVLAYLLQGIARLQQTDGLTWAKHSFRVKYLMDNCEVAKGLDDAHYLFASLGNALLAQEASVRAAACKAGIAGMYSRLRRSYAMYDRSHPGWRKWYPDITSQAFPIVYSLCEPTVPSMLYERITKAFPRFDAFVTGDTYPWMVMGVCARMMGDEQRVRNMLTVATDLYIYGPRQPYWLIHEAGRFVELLLGE</sequence>
<gene>
    <name evidence="1" type="ORF">BAG01nite_33700</name>
    <name evidence="2" type="ORF">EB820_05335</name>
</gene>
<dbReference type="RefSeq" id="WP_122952635.1">
    <property type="nucleotide sequence ID" value="NZ_BJOD01000038.1"/>
</dbReference>
<comment type="caution">
    <text evidence="2">The sequence shown here is derived from an EMBL/GenBank/DDBJ whole genome shotgun (WGS) entry which is preliminary data.</text>
</comment>
<dbReference type="OrthoDB" id="8880998at2"/>
<dbReference type="GeneID" id="82811400"/>
<evidence type="ECO:0000313" key="4">
    <source>
        <dbReference type="Proteomes" id="UP000317180"/>
    </source>
</evidence>
<evidence type="ECO:0000313" key="3">
    <source>
        <dbReference type="Proteomes" id="UP000276178"/>
    </source>
</evidence>
<reference evidence="2 3" key="1">
    <citation type="submission" date="2018-10" db="EMBL/GenBank/DDBJ databases">
        <title>Phylogenomics of Brevibacillus.</title>
        <authorList>
            <person name="Dunlap C."/>
        </authorList>
    </citation>
    <scope>NUCLEOTIDE SEQUENCE [LARGE SCALE GENOMIC DNA]</scope>
    <source>
        <strain evidence="2 3">NRRL NRS 1219</strain>
    </source>
</reference>
<organism evidence="2 3">
    <name type="scientific">Brevibacillus agri</name>
    <dbReference type="NCBI Taxonomy" id="51101"/>
    <lineage>
        <taxon>Bacteria</taxon>
        <taxon>Bacillati</taxon>
        <taxon>Bacillota</taxon>
        <taxon>Bacilli</taxon>
        <taxon>Bacillales</taxon>
        <taxon>Paenibacillaceae</taxon>
        <taxon>Brevibacillus</taxon>
    </lineage>
</organism>
<dbReference type="InterPro" id="IPR008928">
    <property type="entry name" value="6-hairpin_glycosidase_sf"/>
</dbReference>
<evidence type="ECO:0000313" key="1">
    <source>
        <dbReference type="EMBL" id="GED27268.1"/>
    </source>
</evidence>
<proteinExistence type="predicted"/>
<dbReference type="EMBL" id="RHHN01000017">
    <property type="protein sequence ID" value="RNB58802.1"/>
    <property type="molecule type" value="Genomic_DNA"/>
</dbReference>
<protein>
    <submittedName>
        <fullName evidence="2">Uncharacterized protein</fullName>
    </submittedName>
</protein>
<dbReference type="Proteomes" id="UP000276178">
    <property type="component" value="Unassembled WGS sequence"/>
</dbReference>
<keyword evidence="4" id="KW-1185">Reference proteome</keyword>
<dbReference type="GO" id="GO:0005975">
    <property type="term" value="P:carbohydrate metabolic process"/>
    <property type="evidence" value="ECO:0007669"/>
    <property type="project" value="InterPro"/>
</dbReference>
<reference evidence="1 4" key="2">
    <citation type="submission" date="2019-06" db="EMBL/GenBank/DDBJ databases">
        <title>Whole genome shotgun sequence of Brevibacillus agri NBRC 15538.</title>
        <authorList>
            <person name="Hosoyama A."/>
            <person name="Uohara A."/>
            <person name="Ohji S."/>
            <person name="Ichikawa N."/>
        </authorList>
    </citation>
    <scope>NUCLEOTIDE SEQUENCE [LARGE SCALE GENOMIC DNA]</scope>
    <source>
        <strain evidence="1 4">NBRC 15538</strain>
    </source>
</reference>
<dbReference type="SUPFAM" id="SSF48208">
    <property type="entry name" value="Six-hairpin glycosidases"/>
    <property type="match status" value="1"/>
</dbReference>
<dbReference type="Proteomes" id="UP000317180">
    <property type="component" value="Unassembled WGS sequence"/>
</dbReference>
<name>A0A3M8B6B8_9BACL</name>
<dbReference type="EMBL" id="BJOD01000038">
    <property type="protein sequence ID" value="GED27268.1"/>
    <property type="molecule type" value="Genomic_DNA"/>
</dbReference>